<evidence type="ECO:0000256" key="1">
    <source>
        <dbReference type="SAM" id="MobiDB-lite"/>
    </source>
</evidence>
<accession>A0AAD5K005</accession>
<feature type="region of interest" description="Disordered" evidence="1">
    <location>
        <begin position="59"/>
        <end position="80"/>
    </location>
</feature>
<protein>
    <submittedName>
        <fullName evidence="2">Uncharacterized protein</fullName>
    </submittedName>
</protein>
<dbReference type="AlphaFoldDB" id="A0AAD5K005"/>
<feature type="region of interest" description="Disordered" evidence="1">
    <location>
        <begin position="1"/>
        <end position="22"/>
    </location>
</feature>
<sequence>MQQFPNVNETDPSTGEIDQTAHDDQVVSYMGMASIAVSLRSYSPDQYVDYSYFMDEPGDDLRTSSSDDEETDDSDFADDLFNDEGLITSTENQQQYNTVLDKQNNNNNMDSDTGTPLEFIIPPPKKLTKIQEKSLDLLSLALSKGVPRKTSRALLSFFNDWITEEEFAFSTIVT</sequence>
<feature type="compositionally biased region" description="Acidic residues" evidence="1">
    <location>
        <begin position="66"/>
        <end position="80"/>
    </location>
</feature>
<reference evidence="2" key="2">
    <citation type="submission" date="2023-02" db="EMBL/GenBank/DDBJ databases">
        <authorList>
            <consortium name="DOE Joint Genome Institute"/>
            <person name="Mondo S.J."/>
            <person name="Chang Y."/>
            <person name="Wang Y."/>
            <person name="Ahrendt S."/>
            <person name="Andreopoulos W."/>
            <person name="Barry K."/>
            <person name="Beard J."/>
            <person name="Benny G.L."/>
            <person name="Blankenship S."/>
            <person name="Bonito G."/>
            <person name="Cuomo C."/>
            <person name="Desiro A."/>
            <person name="Gervers K.A."/>
            <person name="Hundley H."/>
            <person name="Kuo A."/>
            <person name="LaButti K."/>
            <person name="Lang B.F."/>
            <person name="Lipzen A."/>
            <person name="O'Donnell K."/>
            <person name="Pangilinan J."/>
            <person name="Reynolds N."/>
            <person name="Sandor L."/>
            <person name="Smith M.W."/>
            <person name="Tsang A."/>
            <person name="Grigoriev I.V."/>
            <person name="Stajich J.E."/>
            <person name="Spatafora J.W."/>
        </authorList>
    </citation>
    <scope>NUCLEOTIDE SEQUENCE</scope>
    <source>
        <strain evidence="2">RSA 2281</strain>
    </source>
</reference>
<organism evidence="2 3">
    <name type="scientific">Phascolomyces articulosus</name>
    <dbReference type="NCBI Taxonomy" id="60185"/>
    <lineage>
        <taxon>Eukaryota</taxon>
        <taxon>Fungi</taxon>
        <taxon>Fungi incertae sedis</taxon>
        <taxon>Mucoromycota</taxon>
        <taxon>Mucoromycotina</taxon>
        <taxon>Mucoromycetes</taxon>
        <taxon>Mucorales</taxon>
        <taxon>Lichtheimiaceae</taxon>
        <taxon>Phascolomyces</taxon>
    </lineage>
</organism>
<reference evidence="2" key="1">
    <citation type="journal article" date="2022" name="IScience">
        <title>Evolution of zygomycete secretomes and the origins of terrestrial fungal ecologies.</title>
        <authorList>
            <person name="Chang Y."/>
            <person name="Wang Y."/>
            <person name="Mondo S."/>
            <person name="Ahrendt S."/>
            <person name="Andreopoulos W."/>
            <person name="Barry K."/>
            <person name="Beard J."/>
            <person name="Benny G.L."/>
            <person name="Blankenship S."/>
            <person name="Bonito G."/>
            <person name="Cuomo C."/>
            <person name="Desiro A."/>
            <person name="Gervers K.A."/>
            <person name="Hundley H."/>
            <person name="Kuo A."/>
            <person name="LaButti K."/>
            <person name="Lang B.F."/>
            <person name="Lipzen A."/>
            <person name="O'Donnell K."/>
            <person name="Pangilinan J."/>
            <person name="Reynolds N."/>
            <person name="Sandor L."/>
            <person name="Smith M.E."/>
            <person name="Tsang A."/>
            <person name="Grigoriev I.V."/>
            <person name="Stajich J.E."/>
            <person name="Spatafora J.W."/>
        </authorList>
    </citation>
    <scope>NUCLEOTIDE SEQUENCE</scope>
    <source>
        <strain evidence="2">RSA 2281</strain>
    </source>
</reference>
<comment type="caution">
    <text evidence="2">The sequence shown here is derived from an EMBL/GenBank/DDBJ whole genome shotgun (WGS) entry which is preliminary data.</text>
</comment>
<evidence type="ECO:0000313" key="2">
    <source>
        <dbReference type="EMBL" id="KAI9248803.1"/>
    </source>
</evidence>
<dbReference type="EMBL" id="JAIXMP010000037">
    <property type="protein sequence ID" value="KAI9248803.1"/>
    <property type="molecule type" value="Genomic_DNA"/>
</dbReference>
<gene>
    <name evidence="2" type="ORF">BDA99DRAFT_225713</name>
</gene>
<proteinExistence type="predicted"/>
<name>A0AAD5K005_9FUNG</name>
<dbReference type="Proteomes" id="UP001209540">
    <property type="component" value="Unassembled WGS sequence"/>
</dbReference>
<evidence type="ECO:0000313" key="3">
    <source>
        <dbReference type="Proteomes" id="UP001209540"/>
    </source>
</evidence>
<keyword evidence="3" id="KW-1185">Reference proteome</keyword>
<feature type="compositionally biased region" description="Polar residues" evidence="1">
    <location>
        <begin position="1"/>
        <end position="17"/>
    </location>
</feature>